<proteinExistence type="predicted"/>
<keyword evidence="1" id="KW-0902">Two-component regulatory system</keyword>
<organism evidence="3 4">
    <name type="scientific">Streptacidiphilus monticola</name>
    <dbReference type="NCBI Taxonomy" id="2161674"/>
    <lineage>
        <taxon>Bacteria</taxon>
        <taxon>Bacillati</taxon>
        <taxon>Actinomycetota</taxon>
        <taxon>Actinomycetes</taxon>
        <taxon>Kitasatosporales</taxon>
        <taxon>Streptomycetaceae</taxon>
        <taxon>Streptacidiphilus</taxon>
    </lineage>
</organism>
<dbReference type="EMBL" id="JBHSQJ010000132">
    <property type="protein sequence ID" value="MFC5910739.1"/>
    <property type="molecule type" value="Genomic_DNA"/>
</dbReference>
<reference evidence="4" key="1">
    <citation type="journal article" date="2019" name="Int. J. Syst. Evol. Microbiol.">
        <title>The Global Catalogue of Microorganisms (GCM) 10K type strain sequencing project: providing services to taxonomists for standard genome sequencing and annotation.</title>
        <authorList>
            <consortium name="The Broad Institute Genomics Platform"/>
            <consortium name="The Broad Institute Genome Sequencing Center for Infectious Disease"/>
            <person name="Wu L."/>
            <person name="Ma J."/>
        </authorList>
    </citation>
    <scope>NUCLEOTIDE SEQUENCE [LARGE SCALE GENOMIC DNA]</scope>
    <source>
        <strain evidence="4">JCM 4816</strain>
    </source>
</reference>
<evidence type="ECO:0000313" key="3">
    <source>
        <dbReference type="EMBL" id="MFC5910739.1"/>
    </source>
</evidence>
<comment type="caution">
    <text evidence="3">The sequence shown here is derived from an EMBL/GenBank/DDBJ whole genome shotgun (WGS) entry which is preliminary data.</text>
</comment>
<dbReference type="RefSeq" id="WP_380588457.1">
    <property type="nucleotide sequence ID" value="NZ_JBHSQJ010000132.1"/>
</dbReference>
<dbReference type="InterPro" id="IPR005158">
    <property type="entry name" value="BTAD"/>
</dbReference>
<sequence>MGAGRHAAHPGGGSAGAPAESWILQLLAAPRTASEAEGQPRVLVLGPVEVVDAPVAEAEWGAYVRAAVQDEATVSSDWQEFQALYARGIAERGAAGDTALARALALVRGAPFAEVTGPDYAWAEPFRTAIAQQIVDAAHELTLRRLRMGDHRGAEAAAARGLVVAPQAQLLLRDLLCVHADERATAALQRTAARLERLAAQDGARLEAESTALLSELRGGEPAWS</sequence>
<dbReference type="InterPro" id="IPR011990">
    <property type="entry name" value="TPR-like_helical_dom_sf"/>
</dbReference>
<evidence type="ECO:0000259" key="2">
    <source>
        <dbReference type="SMART" id="SM01043"/>
    </source>
</evidence>
<name>A0ABW1G7K2_9ACTN</name>
<dbReference type="Gene3D" id="1.25.40.10">
    <property type="entry name" value="Tetratricopeptide repeat domain"/>
    <property type="match status" value="1"/>
</dbReference>
<evidence type="ECO:0000256" key="1">
    <source>
        <dbReference type="ARBA" id="ARBA00023012"/>
    </source>
</evidence>
<keyword evidence="4" id="KW-1185">Reference proteome</keyword>
<feature type="domain" description="Bacterial transcriptional activator" evidence="2">
    <location>
        <begin position="76"/>
        <end position="218"/>
    </location>
</feature>
<evidence type="ECO:0000313" key="4">
    <source>
        <dbReference type="Proteomes" id="UP001596174"/>
    </source>
</evidence>
<dbReference type="SMART" id="SM01043">
    <property type="entry name" value="BTAD"/>
    <property type="match status" value="1"/>
</dbReference>
<dbReference type="Proteomes" id="UP001596174">
    <property type="component" value="Unassembled WGS sequence"/>
</dbReference>
<accession>A0ABW1G7K2</accession>
<protein>
    <recommendedName>
        <fullName evidence="2">Bacterial transcriptional activator domain-containing protein</fullName>
    </recommendedName>
</protein>
<gene>
    <name evidence="3" type="ORF">ACFP3V_26480</name>
</gene>